<accession>A0A6G1HD96</accession>
<sequence length="356" mass="39472">MNIKTTVNPYTLGYYLGRVNIALDQGWAPAPSHNDTKESDWPLPTIRDKSLLVLVASGYMGRNCDDVFKNQNPILGNISTLYNYPDSLGSCPLLARLNFTAGVANCRDCPIVSDGVVELAGDQAKFAEVLPDPLVDTAIAMMPEVLHYLQILNVSYASEMNNIDGYTRGMLSLAYQTSWGALAADLGMEVQVEETGFKTPFAVLLAKVTVWRVIVWYVGQLLLTLTGLVIAAAEWKSKLRMERKPLSMLLILGVDASNKGERDQEGGSDVACPCVADEEVRLSLVVPEEDELGCQKVRLEVSSEVKDDSARKGKVRIEEWDLKNGRTWDVRIRWERLINNSQILTPPGPLRNYSHI</sequence>
<reference evidence="2" key="1">
    <citation type="journal article" date="2020" name="Stud. Mycol.">
        <title>101 Dothideomycetes genomes: a test case for predicting lifestyles and emergence of pathogens.</title>
        <authorList>
            <person name="Haridas S."/>
            <person name="Albert R."/>
            <person name="Binder M."/>
            <person name="Bloem J."/>
            <person name="Labutti K."/>
            <person name="Salamov A."/>
            <person name="Andreopoulos B."/>
            <person name="Baker S."/>
            <person name="Barry K."/>
            <person name="Bills G."/>
            <person name="Bluhm B."/>
            <person name="Cannon C."/>
            <person name="Castanera R."/>
            <person name="Culley D."/>
            <person name="Daum C."/>
            <person name="Ezra D."/>
            <person name="Gonzalez J."/>
            <person name="Henrissat B."/>
            <person name="Kuo A."/>
            <person name="Liang C."/>
            <person name="Lipzen A."/>
            <person name="Lutzoni F."/>
            <person name="Magnuson J."/>
            <person name="Mondo S."/>
            <person name="Nolan M."/>
            <person name="Ohm R."/>
            <person name="Pangilinan J."/>
            <person name="Park H.-J."/>
            <person name="Ramirez L."/>
            <person name="Alfaro M."/>
            <person name="Sun H."/>
            <person name="Tritt A."/>
            <person name="Yoshinaga Y."/>
            <person name="Zwiers L.-H."/>
            <person name="Turgeon B."/>
            <person name="Goodwin S."/>
            <person name="Spatafora J."/>
            <person name="Crous P."/>
            <person name="Grigoriev I."/>
        </authorList>
    </citation>
    <scope>NUCLEOTIDE SEQUENCE</scope>
    <source>
        <strain evidence="2">CBS 113979</strain>
    </source>
</reference>
<protein>
    <submittedName>
        <fullName evidence="2">Uncharacterized protein</fullName>
    </submittedName>
</protein>
<organism evidence="2 3">
    <name type="scientific">Aulographum hederae CBS 113979</name>
    <dbReference type="NCBI Taxonomy" id="1176131"/>
    <lineage>
        <taxon>Eukaryota</taxon>
        <taxon>Fungi</taxon>
        <taxon>Dikarya</taxon>
        <taxon>Ascomycota</taxon>
        <taxon>Pezizomycotina</taxon>
        <taxon>Dothideomycetes</taxon>
        <taxon>Pleosporomycetidae</taxon>
        <taxon>Aulographales</taxon>
        <taxon>Aulographaceae</taxon>
    </lineage>
</organism>
<name>A0A6G1HD96_9PEZI</name>
<gene>
    <name evidence="2" type="ORF">K402DRAFT_389239</name>
</gene>
<keyword evidence="3" id="KW-1185">Reference proteome</keyword>
<dbReference type="Proteomes" id="UP000800041">
    <property type="component" value="Unassembled WGS sequence"/>
</dbReference>
<keyword evidence="1" id="KW-0472">Membrane</keyword>
<dbReference type="AlphaFoldDB" id="A0A6G1HD96"/>
<proteinExistence type="predicted"/>
<feature type="transmembrane region" description="Helical" evidence="1">
    <location>
        <begin position="214"/>
        <end position="235"/>
    </location>
</feature>
<keyword evidence="1" id="KW-1133">Transmembrane helix</keyword>
<dbReference type="OrthoDB" id="5378430at2759"/>
<keyword evidence="1" id="KW-0812">Transmembrane</keyword>
<evidence type="ECO:0000256" key="1">
    <source>
        <dbReference type="SAM" id="Phobius"/>
    </source>
</evidence>
<dbReference type="EMBL" id="ML977140">
    <property type="protein sequence ID" value="KAF1991037.1"/>
    <property type="molecule type" value="Genomic_DNA"/>
</dbReference>
<evidence type="ECO:0000313" key="3">
    <source>
        <dbReference type="Proteomes" id="UP000800041"/>
    </source>
</evidence>
<evidence type="ECO:0000313" key="2">
    <source>
        <dbReference type="EMBL" id="KAF1991037.1"/>
    </source>
</evidence>